<proteinExistence type="predicted"/>
<sequence>MIEIDADFGLLATSDITAGRTWINPVRQSGNYPAPDSALFPDRLGGLHQHVAFRQPPEAFLAPVLVLNAAEQIPSRQAEA</sequence>
<evidence type="ECO:0000313" key="1">
    <source>
        <dbReference type="EMBL" id="NYJ12820.1"/>
    </source>
</evidence>
<name>A0A7Z0E1B2_RHILE</name>
<dbReference type="AlphaFoldDB" id="A0A7Z0E1B2"/>
<gene>
    <name evidence="1" type="ORF">GGI64_003894</name>
</gene>
<evidence type="ECO:0000313" key="2">
    <source>
        <dbReference type="Proteomes" id="UP000535276"/>
    </source>
</evidence>
<protein>
    <submittedName>
        <fullName evidence="1">Uncharacterized protein</fullName>
    </submittedName>
</protein>
<dbReference type="Proteomes" id="UP000535276">
    <property type="component" value="Unassembled WGS sequence"/>
</dbReference>
<dbReference type="RefSeq" id="WP_179612231.1">
    <property type="nucleotide sequence ID" value="NZ_JACBZV010000006.1"/>
</dbReference>
<dbReference type="EMBL" id="JACBZV010000006">
    <property type="protein sequence ID" value="NYJ12820.1"/>
    <property type="molecule type" value="Genomic_DNA"/>
</dbReference>
<reference evidence="1 2" key="1">
    <citation type="submission" date="2020-07" db="EMBL/GenBank/DDBJ databases">
        <title>Genomic Encyclopedia of Type Strains, Phase IV (KMG-V): Genome sequencing to study the core and pangenomes of soil and plant-associated prokaryotes.</title>
        <authorList>
            <person name="Whitman W."/>
        </authorList>
    </citation>
    <scope>NUCLEOTIDE SEQUENCE [LARGE SCALE GENOMIC DNA]</scope>
    <source>
        <strain evidence="1 2">SEMIA 4052</strain>
    </source>
</reference>
<accession>A0A7Z0E1B2</accession>
<comment type="caution">
    <text evidence="1">The sequence shown here is derived from an EMBL/GenBank/DDBJ whole genome shotgun (WGS) entry which is preliminary data.</text>
</comment>
<organism evidence="1 2">
    <name type="scientific">Rhizobium leguminosarum</name>
    <dbReference type="NCBI Taxonomy" id="384"/>
    <lineage>
        <taxon>Bacteria</taxon>
        <taxon>Pseudomonadati</taxon>
        <taxon>Pseudomonadota</taxon>
        <taxon>Alphaproteobacteria</taxon>
        <taxon>Hyphomicrobiales</taxon>
        <taxon>Rhizobiaceae</taxon>
        <taxon>Rhizobium/Agrobacterium group</taxon>
        <taxon>Rhizobium</taxon>
    </lineage>
</organism>